<organism evidence="5 6">
    <name type="scientific">Saccharopolyspora taberi</name>
    <dbReference type="NCBI Taxonomy" id="60895"/>
    <lineage>
        <taxon>Bacteria</taxon>
        <taxon>Bacillati</taxon>
        <taxon>Actinomycetota</taxon>
        <taxon>Actinomycetes</taxon>
        <taxon>Pseudonocardiales</taxon>
        <taxon>Pseudonocardiaceae</taxon>
        <taxon>Saccharopolyspora</taxon>
    </lineage>
</organism>
<evidence type="ECO:0000256" key="2">
    <source>
        <dbReference type="ARBA" id="ARBA00022741"/>
    </source>
</evidence>
<feature type="domain" description="UspA" evidence="4">
    <location>
        <begin position="8"/>
        <end position="148"/>
    </location>
</feature>
<dbReference type="InterPro" id="IPR006015">
    <property type="entry name" value="Universal_stress_UspA"/>
</dbReference>
<protein>
    <submittedName>
        <fullName evidence="5">Universal stress protein</fullName>
    </submittedName>
</protein>
<evidence type="ECO:0000256" key="1">
    <source>
        <dbReference type="ARBA" id="ARBA00008791"/>
    </source>
</evidence>
<keyword evidence="6" id="KW-1185">Reference proteome</keyword>
<dbReference type="SUPFAM" id="SSF52402">
    <property type="entry name" value="Adenine nucleotide alpha hydrolases-like"/>
    <property type="match status" value="2"/>
</dbReference>
<feature type="domain" description="UspA" evidence="4">
    <location>
        <begin position="159"/>
        <end position="291"/>
    </location>
</feature>
<evidence type="ECO:0000313" key="6">
    <source>
        <dbReference type="Proteomes" id="UP001500979"/>
    </source>
</evidence>
<evidence type="ECO:0000313" key="5">
    <source>
        <dbReference type="EMBL" id="GAA2804198.1"/>
    </source>
</evidence>
<comment type="similarity">
    <text evidence="1">Belongs to the universal stress protein A family.</text>
</comment>
<dbReference type="InterPro" id="IPR006016">
    <property type="entry name" value="UspA"/>
</dbReference>
<dbReference type="InterPro" id="IPR014729">
    <property type="entry name" value="Rossmann-like_a/b/a_fold"/>
</dbReference>
<evidence type="ECO:0000256" key="3">
    <source>
        <dbReference type="ARBA" id="ARBA00022840"/>
    </source>
</evidence>
<accession>A0ABN3VGW5</accession>
<comment type="caution">
    <text evidence="5">The sequence shown here is derived from an EMBL/GenBank/DDBJ whole genome shotgun (WGS) entry which is preliminary data.</text>
</comment>
<keyword evidence="3" id="KW-0067">ATP-binding</keyword>
<reference evidence="5 6" key="1">
    <citation type="journal article" date="2019" name="Int. J. Syst. Evol. Microbiol.">
        <title>The Global Catalogue of Microorganisms (GCM) 10K type strain sequencing project: providing services to taxonomists for standard genome sequencing and annotation.</title>
        <authorList>
            <consortium name="The Broad Institute Genomics Platform"/>
            <consortium name="The Broad Institute Genome Sequencing Center for Infectious Disease"/>
            <person name="Wu L."/>
            <person name="Ma J."/>
        </authorList>
    </citation>
    <scope>NUCLEOTIDE SEQUENCE [LARGE SCALE GENOMIC DNA]</scope>
    <source>
        <strain evidence="5 6">JCM 9383</strain>
    </source>
</reference>
<gene>
    <name evidence="5" type="ORF">GCM10010470_44210</name>
</gene>
<dbReference type="PANTHER" id="PTHR46268:SF27">
    <property type="entry name" value="UNIVERSAL STRESS PROTEIN RV2623"/>
    <property type="match status" value="1"/>
</dbReference>
<dbReference type="PANTHER" id="PTHR46268">
    <property type="entry name" value="STRESS RESPONSE PROTEIN NHAX"/>
    <property type="match status" value="1"/>
</dbReference>
<dbReference type="PRINTS" id="PR01438">
    <property type="entry name" value="UNVRSLSTRESS"/>
</dbReference>
<dbReference type="Proteomes" id="UP001500979">
    <property type="component" value="Unassembled WGS sequence"/>
</dbReference>
<proteinExistence type="inferred from homology"/>
<evidence type="ECO:0000259" key="4">
    <source>
        <dbReference type="Pfam" id="PF00582"/>
    </source>
</evidence>
<dbReference type="Gene3D" id="3.40.50.620">
    <property type="entry name" value="HUPs"/>
    <property type="match status" value="2"/>
</dbReference>
<keyword evidence="2" id="KW-0547">Nucleotide-binding</keyword>
<dbReference type="EMBL" id="BAAAUX010000019">
    <property type="protein sequence ID" value="GAA2804198.1"/>
    <property type="molecule type" value="Genomic_DNA"/>
</dbReference>
<name>A0ABN3VGW5_9PSEU</name>
<sequence>MVSDAPPKPVVTGVDGSSAALHAVRWAAAEAQRRKAHLHLVFADVFSLVYLPELPTVPLPESYATAVQRQAKQWLRQAADVAAGQAPELVVETEIRTGQAGAVLVNQSRDAQLVVVGSRGLGGFTGVIVGSIAVALSAHGHCPVAVVRGPDTALPDAPVVVGVDGSSGSDRALTLAFEHALRRHVVLRVVHTWPSVNNGKAWWGGDQDTAQTDEERWLAELMAGWSENFPDVEVQRFVAQDKPARALLQHARASQLVVVGARGRGGFTGLLLGSTSQQLLQHSPCPVIVAR</sequence>
<dbReference type="Pfam" id="PF00582">
    <property type="entry name" value="Usp"/>
    <property type="match status" value="2"/>
</dbReference>